<dbReference type="KEGG" id="vg:24723308"/>
<dbReference type="RefSeq" id="YP_009149605.1">
    <property type="nucleotide sequence ID" value="NC_027355.1"/>
</dbReference>
<reference evidence="2" key="1">
    <citation type="submission" date="2014-01" db="EMBL/GenBank/DDBJ databases">
        <title>Genomic and Proteomic Analysis of Broad Host Range Virulent Bacillus Group Phage BCP8-2 Leading To the Creation of New Genus within Myoviruses.</title>
        <authorList>
            <person name="Bandara N."/>
            <person name="Asare P.T."/>
            <person name="Kim K.P."/>
        </authorList>
    </citation>
    <scope>NUCLEOTIDE SEQUENCE [LARGE SCALE GENOMIC DNA]</scope>
</reference>
<dbReference type="GeneID" id="24723308"/>
<reference evidence="1 2" key="2">
    <citation type="journal article" date="2015" name="Arch. Virol.">
        <title>Complete genome sequence analysis and identification of putative metallo-beta-lactamase and SpoIIIE homologs in Bacillus cereus group phage BCP8-2, a new member of the proposed Bastille-like group.</title>
        <authorList>
            <person name="Asare P.T."/>
            <person name="Bandara N."/>
            <person name="Jeong T.Y."/>
            <person name="Ryu S."/>
            <person name="Klumpp J."/>
            <person name="Kim K.P."/>
        </authorList>
    </citation>
    <scope>NUCLEOTIDE SEQUENCE [LARGE SCALE GENOMIC DNA]</scope>
    <source>
        <strain evidence="1">BCP8-2</strain>
    </source>
</reference>
<keyword evidence="2" id="KW-1185">Reference proteome</keyword>
<sequence length="264" mass="30385">MKEILNSLYEASATLQDTYHDLSTGNATLEDDFVIGEVKHAVGKLNEVLAAIEGTQGTETVKEKKETLNEFIQRVTDSFEFAHETIREMWLKGFEDAIKVLENKRGYAGCLIPATSGMIQGKLNVTSERITFVAGEEEFVYEKYEANARDEEDHADYEENDEDRWEEDESPCESCNCAYYCHDQSSLLEYITEQEKEKGDLTFKNLKLIEEHLEDRNEFDADDYELLRYLLKANPQASSHEVDTLSEFGLRLAWKARLYLQGKL</sequence>
<evidence type="ECO:0000313" key="1">
    <source>
        <dbReference type="EMBL" id="AHJ87082.1"/>
    </source>
</evidence>
<name>A0A0E3D9G0_9CAUD</name>
<dbReference type="OrthoDB" id="9566at10239"/>
<proteinExistence type="predicted"/>
<protein>
    <submittedName>
        <fullName evidence="1">Uncharacterized protein</fullName>
    </submittedName>
</protein>
<organism evidence="1 2">
    <name type="scientific">Bacillus phage BCP8-2</name>
    <dbReference type="NCBI Taxonomy" id="1129192"/>
    <lineage>
        <taxon>Viruses</taxon>
        <taxon>Duplodnaviria</taxon>
        <taxon>Heunggongvirae</taxon>
        <taxon>Uroviricota</taxon>
        <taxon>Caudoviricetes</taxon>
        <taxon>Herelleviridae</taxon>
        <taxon>Bastillevirinae</taxon>
        <taxon>Caeruleovirus</taxon>
        <taxon>Caeruleovirus BCP82</taxon>
    </lineage>
</organism>
<accession>A0A0E3D9G0</accession>
<gene>
    <name evidence="1" type="ORF">BCP8-2_044</name>
</gene>
<dbReference type="EMBL" id="KJ081346">
    <property type="protein sequence ID" value="AHJ87082.1"/>
    <property type="molecule type" value="Genomic_DNA"/>
</dbReference>
<dbReference type="Proteomes" id="UP000033014">
    <property type="component" value="Segment"/>
</dbReference>
<evidence type="ECO:0000313" key="2">
    <source>
        <dbReference type="Proteomes" id="UP000033014"/>
    </source>
</evidence>